<dbReference type="WBParaSite" id="TTAC_0000944701-mRNA-1">
    <property type="protein sequence ID" value="TTAC_0000944701-mRNA-1"/>
    <property type="gene ID" value="TTAC_0000944701"/>
</dbReference>
<proteinExistence type="predicted"/>
<dbReference type="Proteomes" id="UP000274429">
    <property type="component" value="Unassembled WGS sequence"/>
</dbReference>
<feature type="transmembrane region" description="Helical" evidence="1">
    <location>
        <begin position="12"/>
        <end position="34"/>
    </location>
</feature>
<feature type="transmembrane region" description="Helical" evidence="1">
    <location>
        <begin position="41"/>
        <end position="61"/>
    </location>
</feature>
<keyword evidence="3" id="KW-1185">Reference proteome</keyword>
<evidence type="ECO:0000256" key="1">
    <source>
        <dbReference type="SAM" id="Phobius"/>
    </source>
</evidence>
<keyword evidence="1" id="KW-0472">Membrane</keyword>
<reference evidence="2 3" key="2">
    <citation type="submission" date="2018-11" db="EMBL/GenBank/DDBJ databases">
        <authorList>
            <consortium name="Pathogen Informatics"/>
        </authorList>
    </citation>
    <scope>NUCLEOTIDE SEQUENCE [LARGE SCALE GENOMIC DNA]</scope>
</reference>
<sequence length="90" mass="9270">MEVVAVVVDPTTAAMIVAMTAAVTTAVMTAVDVIVATTAALLFHVTLISLAAVLVTTTPVADISDIAAERERGGYEPREDDSLCSFSDVS</sequence>
<keyword evidence="1" id="KW-1133">Transmembrane helix</keyword>
<organism evidence="4">
    <name type="scientific">Hydatigena taeniaeformis</name>
    <name type="common">Feline tapeworm</name>
    <name type="synonym">Taenia taeniaeformis</name>
    <dbReference type="NCBI Taxonomy" id="6205"/>
    <lineage>
        <taxon>Eukaryota</taxon>
        <taxon>Metazoa</taxon>
        <taxon>Spiralia</taxon>
        <taxon>Lophotrochozoa</taxon>
        <taxon>Platyhelminthes</taxon>
        <taxon>Cestoda</taxon>
        <taxon>Eucestoda</taxon>
        <taxon>Cyclophyllidea</taxon>
        <taxon>Taeniidae</taxon>
        <taxon>Hydatigera</taxon>
    </lineage>
</organism>
<reference evidence="4" key="1">
    <citation type="submission" date="2017-02" db="UniProtKB">
        <authorList>
            <consortium name="WormBaseParasite"/>
        </authorList>
    </citation>
    <scope>IDENTIFICATION</scope>
</reference>
<evidence type="ECO:0000313" key="2">
    <source>
        <dbReference type="EMBL" id="VDM34221.1"/>
    </source>
</evidence>
<evidence type="ECO:0000313" key="3">
    <source>
        <dbReference type="Proteomes" id="UP000274429"/>
    </source>
</evidence>
<gene>
    <name evidence="2" type="ORF">TTAC_LOCUS9432</name>
</gene>
<name>A0A0R3X7C2_HYDTA</name>
<dbReference type="AlphaFoldDB" id="A0A0R3X7C2"/>
<keyword evidence="1" id="KW-0812">Transmembrane</keyword>
<protein>
    <submittedName>
        <fullName evidence="2 4">Uncharacterized protein</fullName>
    </submittedName>
</protein>
<dbReference type="EMBL" id="UYWX01020815">
    <property type="protein sequence ID" value="VDM34221.1"/>
    <property type="molecule type" value="Genomic_DNA"/>
</dbReference>
<accession>A0A0R3X7C2</accession>
<evidence type="ECO:0000313" key="4">
    <source>
        <dbReference type="WBParaSite" id="TTAC_0000944701-mRNA-1"/>
    </source>
</evidence>